<comment type="cofactor">
    <cofactor evidence="13">
        <name>[2Fe-2S] cluster</name>
        <dbReference type="ChEBI" id="CHEBI:190135"/>
    </cofactor>
    <text evidence="13">Binds 1 [2Fe-2S] cluster per subunit.</text>
</comment>
<dbReference type="InterPro" id="IPR017927">
    <property type="entry name" value="FAD-bd_FR_type"/>
</dbReference>
<dbReference type="InterPro" id="IPR037117">
    <property type="entry name" value="Dihydroorotate_DH_ele_sf"/>
</dbReference>
<dbReference type="InterPro" id="IPR023455">
    <property type="entry name" value="Dihydroorotate_DHASE_ETsu"/>
</dbReference>
<dbReference type="InterPro" id="IPR039261">
    <property type="entry name" value="FNR_nucleotide-bd"/>
</dbReference>
<keyword evidence="6 11" id="KW-0274">FAD</keyword>
<dbReference type="RefSeq" id="WP_078806526.1">
    <property type="nucleotide sequence ID" value="NZ_FUXI01000005.1"/>
</dbReference>
<comment type="cofactor">
    <cofactor evidence="11 12">
        <name>FAD</name>
        <dbReference type="ChEBI" id="CHEBI:57692"/>
    </cofactor>
    <text evidence="11 12">Binds 1 FAD per subunit.</text>
</comment>
<accession>A0A1T4L8W1</accession>
<keyword evidence="10 11" id="KW-0411">Iron-sulfur</keyword>
<evidence type="ECO:0000256" key="7">
    <source>
        <dbReference type="ARBA" id="ARBA00022975"/>
    </source>
</evidence>
<evidence type="ECO:0000256" key="4">
    <source>
        <dbReference type="ARBA" id="ARBA00022714"/>
    </source>
</evidence>
<feature type="binding site" evidence="11 12">
    <location>
        <begin position="51"/>
        <end position="54"/>
    </location>
    <ligand>
        <name>FAD</name>
        <dbReference type="ChEBI" id="CHEBI:57692"/>
    </ligand>
</feature>
<dbReference type="Pfam" id="PF00970">
    <property type="entry name" value="FAD_binding_6"/>
    <property type="match status" value="1"/>
</dbReference>
<feature type="binding site" evidence="11 13">
    <location>
        <position position="228"/>
    </location>
    <ligand>
        <name>[2Fe-2S] cluster</name>
        <dbReference type="ChEBI" id="CHEBI:190135"/>
    </ligand>
</feature>
<protein>
    <recommendedName>
        <fullName evidence="11">Dihydroorotate dehydrogenase B (NAD(+)), electron transfer subunit</fullName>
    </recommendedName>
    <alternativeName>
        <fullName evidence="11">Dihydroorotate oxidase B, electron transfer subunit</fullName>
    </alternativeName>
</protein>
<keyword evidence="4 11" id="KW-0001">2Fe-2S</keyword>
<feature type="domain" description="FAD-binding FR-type" evidence="14">
    <location>
        <begin position="1"/>
        <end position="100"/>
    </location>
</feature>
<dbReference type="GO" id="GO:0009055">
    <property type="term" value="F:electron transfer activity"/>
    <property type="evidence" value="ECO:0007669"/>
    <property type="project" value="UniProtKB-UniRule"/>
</dbReference>
<proteinExistence type="inferred from homology"/>
<evidence type="ECO:0000256" key="11">
    <source>
        <dbReference type="HAMAP-Rule" id="MF_01211"/>
    </source>
</evidence>
<comment type="function">
    <text evidence="11">Responsible for channeling the electrons from the oxidation of dihydroorotate from the FMN redox center in the PyrD type B subunit to the ultimate electron acceptor NAD(+).</text>
</comment>
<keyword evidence="7 11" id="KW-0665">Pyrimidine biosynthesis</keyword>
<dbReference type="EMBL" id="FUXI01000005">
    <property type="protein sequence ID" value="SJZ51169.1"/>
    <property type="molecule type" value="Genomic_DNA"/>
</dbReference>
<evidence type="ECO:0000256" key="5">
    <source>
        <dbReference type="ARBA" id="ARBA00022723"/>
    </source>
</evidence>
<dbReference type="Proteomes" id="UP000190328">
    <property type="component" value="Unassembled WGS sequence"/>
</dbReference>
<evidence type="ECO:0000256" key="13">
    <source>
        <dbReference type="PIRSR" id="PIRSR006816-2"/>
    </source>
</evidence>
<dbReference type="UniPathway" id="UPA00070">
    <property type="reaction ID" value="UER00945"/>
</dbReference>
<evidence type="ECO:0000313" key="16">
    <source>
        <dbReference type="Proteomes" id="UP000190328"/>
    </source>
</evidence>
<dbReference type="PIRSF" id="PIRSF006816">
    <property type="entry name" value="Cyc3_hyd_g"/>
    <property type="match status" value="1"/>
</dbReference>
<evidence type="ECO:0000256" key="12">
    <source>
        <dbReference type="PIRSR" id="PIRSR006816-1"/>
    </source>
</evidence>
<dbReference type="STRING" id="263852.SAMN02745116_00565"/>
<comment type="pathway">
    <text evidence="11">Pyrimidine metabolism; UMP biosynthesis via de novo pathway; orotate from (S)-dihydroorotate (NAD(+) route): step 1/1.</text>
</comment>
<evidence type="ECO:0000256" key="8">
    <source>
        <dbReference type="ARBA" id="ARBA00022982"/>
    </source>
</evidence>
<dbReference type="CDD" id="cd06218">
    <property type="entry name" value="DHOD_e_trans"/>
    <property type="match status" value="1"/>
</dbReference>
<dbReference type="InterPro" id="IPR019480">
    <property type="entry name" value="Dihydroorotate_DH_Fe-S-bd"/>
</dbReference>
<dbReference type="GO" id="GO:0050660">
    <property type="term" value="F:flavin adenine dinucleotide binding"/>
    <property type="evidence" value="ECO:0007669"/>
    <property type="project" value="InterPro"/>
</dbReference>
<dbReference type="PANTHER" id="PTHR43513">
    <property type="entry name" value="DIHYDROOROTATE DEHYDROGENASE B (NAD(+)), ELECTRON TRANSFER SUBUNIT"/>
    <property type="match status" value="1"/>
</dbReference>
<evidence type="ECO:0000256" key="10">
    <source>
        <dbReference type="ARBA" id="ARBA00023014"/>
    </source>
</evidence>
<dbReference type="Gene3D" id="2.40.30.10">
    <property type="entry name" value="Translation factors"/>
    <property type="match status" value="1"/>
</dbReference>
<evidence type="ECO:0000259" key="14">
    <source>
        <dbReference type="PROSITE" id="PS51384"/>
    </source>
</evidence>
<dbReference type="Gene3D" id="2.10.240.10">
    <property type="entry name" value="Dihydroorotate dehydrogenase, electron transfer subunit"/>
    <property type="match status" value="1"/>
</dbReference>
<dbReference type="AlphaFoldDB" id="A0A1T4L8W1"/>
<feature type="binding site" evidence="11 13">
    <location>
        <position position="223"/>
    </location>
    <ligand>
        <name>[2Fe-2S] cluster</name>
        <dbReference type="ChEBI" id="CHEBI:190135"/>
    </ligand>
</feature>
<comment type="cofactor">
    <cofactor evidence="11">
        <name>[2Fe-2S] cluster</name>
        <dbReference type="ChEBI" id="CHEBI:190135"/>
    </cofactor>
    <text evidence="11">Binds 1 [2Fe-2S] cluster per subunit.</text>
</comment>
<evidence type="ECO:0000256" key="3">
    <source>
        <dbReference type="ARBA" id="ARBA00022630"/>
    </source>
</evidence>
<dbReference type="OrthoDB" id="9778346at2"/>
<dbReference type="PANTHER" id="PTHR43513:SF3">
    <property type="entry name" value="DIHYDROOROTATE DEHYDROGENASE B (NAD(+)), ELECTRON TRANSFER SUBUNIT-RELATED"/>
    <property type="match status" value="1"/>
</dbReference>
<dbReference type="HAMAP" id="MF_01211">
    <property type="entry name" value="DHODB_Fe_S_bind"/>
    <property type="match status" value="1"/>
</dbReference>
<dbReference type="GO" id="GO:0046872">
    <property type="term" value="F:metal ion binding"/>
    <property type="evidence" value="ECO:0007669"/>
    <property type="project" value="UniProtKB-KW"/>
</dbReference>
<evidence type="ECO:0000256" key="1">
    <source>
        <dbReference type="ARBA" id="ARBA00006422"/>
    </source>
</evidence>
<dbReference type="NCBIfam" id="NF000799">
    <property type="entry name" value="PRK00054.1-4"/>
    <property type="match status" value="1"/>
</dbReference>
<comment type="subunit">
    <text evidence="11">Heterotetramer of 2 PyrK and 2 PyrD type B subunits.</text>
</comment>
<dbReference type="PROSITE" id="PS51384">
    <property type="entry name" value="FAD_FR"/>
    <property type="match status" value="1"/>
</dbReference>
<dbReference type="SUPFAM" id="SSF52343">
    <property type="entry name" value="Ferredoxin reductase-like, C-terminal NADP-linked domain"/>
    <property type="match status" value="1"/>
</dbReference>
<keyword evidence="16" id="KW-1185">Reference proteome</keyword>
<keyword evidence="2 11" id="KW-0813">Transport</keyword>
<feature type="binding site" evidence="11 13">
    <location>
        <position position="231"/>
    </location>
    <ligand>
        <name>[2Fe-2S] cluster</name>
        <dbReference type="ChEBI" id="CHEBI:190135"/>
    </ligand>
</feature>
<evidence type="ECO:0000256" key="6">
    <source>
        <dbReference type="ARBA" id="ARBA00022827"/>
    </source>
</evidence>
<feature type="binding site" evidence="11 12">
    <location>
        <begin position="75"/>
        <end position="76"/>
    </location>
    <ligand>
        <name>FAD</name>
        <dbReference type="ChEBI" id="CHEBI:57692"/>
    </ligand>
</feature>
<keyword evidence="9 11" id="KW-0408">Iron</keyword>
<evidence type="ECO:0000256" key="2">
    <source>
        <dbReference type="ARBA" id="ARBA00022448"/>
    </source>
</evidence>
<dbReference type="NCBIfam" id="NF000797">
    <property type="entry name" value="PRK00054.1-2"/>
    <property type="match status" value="1"/>
</dbReference>
<dbReference type="InterPro" id="IPR017938">
    <property type="entry name" value="Riboflavin_synthase-like_b-brl"/>
</dbReference>
<dbReference type="InterPro" id="IPR050353">
    <property type="entry name" value="PyrK_electron_transfer"/>
</dbReference>
<dbReference type="SUPFAM" id="SSF63380">
    <property type="entry name" value="Riboflavin synthase domain-like"/>
    <property type="match status" value="1"/>
</dbReference>
<dbReference type="InterPro" id="IPR012165">
    <property type="entry name" value="Cyt_c3_hydrogenase_gsu"/>
</dbReference>
<reference evidence="15 16" key="1">
    <citation type="submission" date="2017-02" db="EMBL/GenBank/DDBJ databases">
        <authorList>
            <person name="Peterson S.W."/>
        </authorList>
    </citation>
    <scope>NUCLEOTIDE SEQUENCE [LARGE SCALE GENOMIC DNA]</scope>
    <source>
        <strain evidence="15 16">ATCC BAA-1030</strain>
    </source>
</reference>
<gene>
    <name evidence="11" type="primary">pyrK</name>
    <name evidence="15" type="ORF">SAMN02745116_00565</name>
</gene>
<keyword evidence="8 11" id="KW-0249">Electron transport</keyword>
<dbReference type="GO" id="GO:0044205">
    <property type="term" value="P:'de novo' UMP biosynthetic process"/>
    <property type="evidence" value="ECO:0007669"/>
    <property type="project" value="UniProtKB-UniRule"/>
</dbReference>
<dbReference type="GO" id="GO:0016491">
    <property type="term" value="F:oxidoreductase activity"/>
    <property type="evidence" value="ECO:0007669"/>
    <property type="project" value="InterPro"/>
</dbReference>
<evidence type="ECO:0000313" key="15">
    <source>
        <dbReference type="EMBL" id="SJZ51169.1"/>
    </source>
</evidence>
<dbReference type="GO" id="GO:0051537">
    <property type="term" value="F:2 iron, 2 sulfur cluster binding"/>
    <property type="evidence" value="ECO:0007669"/>
    <property type="project" value="UniProtKB-KW"/>
</dbReference>
<name>A0A1T4L8W1_9ENTE</name>
<dbReference type="Pfam" id="PF10418">
    <property type="entry name" value="DHODB_Fe-S_bind"/>
    <property type="match status" value="1"/>
</dbReference>
<feature type="binding site" evidence="11 13">
    <location>
        <position position="248"/>
    </location>
    <ligand>
        <name>[2Fe-2S] cluster</name>
        <dbReference type="ChEBI" id="CHEBI:190135"/>
    </ligand>
</feature>
<keyword evidence="5 11" id="KW-0479">Metal-binding</keyword>
<keyword evidence="3 11" id="KW-0285">Flavoprotein</keyword>
<dbReference type="Gene3D" id="3.40.50.80">
    <property type="entry name" value="Nucleotide-binding domain of ferredoxin-NADP reductase (FNR) module"/>
    <property type="match status" value="1"/>
</dbReference>
<comment type="similarity">
    <text evidence="1 11">Belongs to the PyrK family.</text>
</comment>
<evidence type="ECO:0000256" key="9">
    <source>
        <dbReference type="ARBA" id="ARBA00023004"/>
    </source>
</evidence>
<dbReference type="InterPro" id="IPR008333">
    <property type="entry name" value="Cbr1-like_FAD-bd_dom"/>
</dbReference>
<organism evidence="15 16">
    <name type="scientific">Pilibacter termitis</name>
    <dbReference type="NCBI Taxonomy" id="263852"/>
    <lineage>
        <taxon>Bacteria</taxon>
        <taxon>Bacillati</taxon>
        <taxon>Bacillota</taxon>
        <taxon>Bacilli</taxon>
        <taxon>Lactobacillales</taxon>
        <taxon>Enterococcaceae</taxon>
        <taxon>Pilibacter</taxon>
    </lineage>
</organism>
<feature type="binding site" evidence="11 12">
    <location>
        <begin position="68"/>
        <end position="70"/>
    </location>
    <ligand>
        <name>FAD</name>
        <dbReference type="ChEBI" id="CHEBI:57692"/>
    </ligand>
</feature>
<sequence length="261" mass="28026">MLQEKMTIVSQKSLAPRIFEMKLQGDLVQEMNKAGQFIHIKVPSEDKVLRRPISLAKIDKKTNSCTIIYRVEGGGTAIFSKMKAGDTLDVLGPLGNGFDTSVVESGQTALVIGGGIGTPPMYELSRQLKEKGVQVIHLIGFASRDVMFYQDKFLSLGETHFSTDDGSFGLHGHVGLLIDDLLAKGIKPDAVYACGANGLLKAVDEKFAQHPNAYISMEARMACGMGACYACVVHVVGDETGASSLKVCDQGPVFETGRVVV</sequence>